<comment type="caution">
    <text evidence="1">The sequence shown here is derived from an EMBL/GenBank/DDBJ whole genome shotgun (WGS) entry which is preliminary data.</text>
</comment>
<gene>
    <name evidence="1" type="ORF">PGX00_10120</name>
</gene>
<evidence type="ECO:0000313" key="1">
    <source>
        <dbReference type="EMBL" id="MDB1123979.1"/>
    </source>
</evidence>
<dbReference type="InterPro" id="IPR021409">
    <property type="entry name" value="DUF3047"/>
</dbReference>
<protein>
    <submittedName>
        <fullName evidence="1">DUF3047 domain-containing protein</fullName>
    </submittedName>
</protein>
<name>A0ABT4YQZ4_9VIBR</name>
<evidence type="ECO:0000313" key="2">
    <source>
        <dbReference type="Proteomes" id="UP001210678"/>
    </source>
</evidence>
<dbReference type="RefSeq" id="WP_272135816.1">
    <property type="nucleotide sequence ID" value="NZ_JAQLOI010000001.1"/>
</dbReference>
<keyword evidence="2" id="KW-1185">Reference proteome</keyword>
<dbReference type="Proteomes" id="UP001210678">
    <property type="component" value="Unassembled WGS sequence"/>
</dbReference>
<proteinExistence type="predicted"/>
<organism evidence="1 2">
    <name type="scientific">Vibrio algarum</name>
    <dbReference type="NCBI Taxonomy" id="3020714"/>
    <lineage>
        <taxon>Bacteria</taxon>
        <taxon>Pseudomonadati</taxon>
        <taxon>Pseudomonadota</taxon>
        <taxon>Gammaproteobacteria</taxon>
        <taxon>Vibrionales</taxon>
        <taxon>Vibrionaceae</taxon>
        <taxon>Vibrio</taxon>
    </lineage>
</organism>
<reference evidence="1 2" key="1">
    <citation type="submission" date="2023-01" db="EMBL/GenBank/DDBJ databases">
        <title>Vibrio sp. KJ40-1 sp.nov, isolated from marine algae.</title>
        <authorList>
            <person name="Butt M."/>
            <person name="Kim J.M.J."/>
            <person name="Jeon C.O.C."/>
        </authorList>
    </citation>
    <scope>NUCLEOTIDE SEQUENCE [LARGE SCALE GENOMIC DNA]</scope>
    <source>
        <strain evidence="1 2">KJ40-1</strain>
    </source>
</reference>
<dbReference type="Pfam" id="PF11249">
    <property type="entry name" value="DUF3047"/>
    <property type="match status" value="1"/>
</dbReference>
<sequence>MCILNENATSIRRLLLTSLIFNVSLTHASVLEFNLTEFSLHDLSNWETKSFNGHTDYQTIDIDNLSVLKAYSNDSASGLALERKIDLLKTPFINWSWRIENRLTEMNEQTKEGDDYAARIYLIIDGGWAVWNTKALNFVWSSNQAKGTNWNNAYAGDNAKMVAIRGKEAERKKWYTEKQNVYQSLIEAFGDKGSEEKNLNAYRYIDVTAIMTDTDDSHQSTTAYYGDIIFSAK</sequence>
<dbReference type="EMBL" id="JAQLOI010000001">
    <property type="protein sequence ID" value="MDB1123979.1"/>
    <property type="molecule type" value="Genomic_DNA"/>
</dbReference>
<accession>A0ABT4YQZ4</accession>